<accession>A0ABN3FNG9</accession>
<reference evidence="2 3" key="1">
    <citation type="journal article" date="2019" name="Int. J. Syst. Evol. Microbiol.">
        <title>The Global Catalogue of Microorganisms (GCM) 10K type strain sequencing project: providing services to taxonomists for standard genome sequencing and annotation.</title>
        <authorList>
            <consortium name="The Broad Institute Genomics Platform"/>
            <consortium name="The Broad Institute Genome Sequencing Center for Infectious Disease"/>
            <person name="Wu L."/>
            <person name="Ma J."/>
        </authorList>
    </citation>
    <scope>NUCLEOTIDE SEQUENCE [LARGE SCALE GENOMIC DNA]</scope>
    <source>
        <strain evidence="2 3">JCM 16221</strain>
    </source>
</reference>
<feature type="region of interest" description="Disordered" evidence="1">
    <location>
        <begin position="28"/>
        <end position="90"/>
    </location>
</feature>
<evidence type="ECO:0008006" key="4">
    <source>
        <dbReference type="Google" id="ProtNLM"/>
    </source>
</evidence>
<gene>
    <name evidence="2" type="ORF">GCM10009854_07140</name>
</gene>
<evidence type="ECO:0000256" key="1">
    <source>
        <dbReference type="SAM" id="MobiDB-lite"/>
    </source>
</evidence>
<dbReference type="EMBL" id="BAAARA010000002">
    <property type="protein sequence ID" value="GAA2334145.1"/>
    <property type="molecule type" value="Genomic_DNA"/>
</dbReference>
<organism evidence="2 3">
    <name type="scientific">Saccharopolyspora halophila</name>
    <dbReference type="NCBI Taxonomy" id="405551"/>
    <lineage>
        <taxon>Bacteria</taxon>
        <taxon>Bacillati</taxon>
        <taxon>Actinomycetota</taxon>
        <taxon>Actinomycetes</taxon>
        <taxon>Pseudonocardiales</taxon>
        <taxon>Pseudonocardiaceae</taxon>
        <taxon>Saccharopolyspora</taxon>
    </lineage>
</organism>
<name>A0ABN3FNG9_9PSEU</name>
<feature type="compositionally biased region" description="Pro residues" evidence="1">
    <location>
        <begin position="47"/>
        <end position="76"/>
    </location>
</feature>
<comment type="caution">
    <text evidence="2">The sequence shown here is derived from an EMBL/GenBank/DDBJ whole genome shotgun (WGS) entry which is preliminary data.</text>
</comment>
<feature type="compositionally biased region" description="Acidic residues" evidence="1">
    <location>
        <begin position="77"/>
        <end position="90"/>
    </location>
</feature>
<dbReference type="Proteomes" id="UP001501218">
    <property type="component" value="Unassembled WGS sequence"/>
</dbReference>
<keyword evidence="3" id="KW-1185">Reference proteome</keyword>
<dbReference type="RefSeq" id="WP_344126476.1">
    <property type="nucleotide sequence ID" value="NZ_BAAARA010000002.1"/>
</dbReference>
<evidence type="ECO:0000313" key="2">
    <source>
        <dbReference type="EMBL" id="GAA2334145.1"/>
    </source>
</evidence>
<evidence type="ECO:0000313" key="3">
    <source>
        <dbReference type="Proteomes" id="UP001501218"/>
    </source>
</evidence>
<protein>
    <recommendedName>
        <fullName evidence="4">Small secreted hydrophilic protein</fullName>
    </recommendedName>
</protein>
<sequence length="90" mass="9073">MRSVPKGVLVLAALALPVAAVLISFALTDSPRAPQVPERVQIGSTPGPDPTSPTVEPPPGPGSAPAPPADLPPPAPNDDDGDDDLDDHDD</sequence>
<proteinExistence type="predicted"/>